<proteinExistence type="predicted"/>
<accession>A0A1Y3AR09</accession>
<dbReference type="EMBL" id="MUJZ01066494">
    <property type="protein sequence ID" value="OTF70254.1"/>
    <property type="molecule type" value="Genomic_DNA"/>
</dbReference>
<evidence type="ECO:0000313" key="3">
    <source>
        <dbReference type="Proteomes" id="UP000194236"/>
    </source>
</evidence>
<dbReference type="Proteomes" id="UP000194236">
    <property type="component" value="Unassembled WGS sequence"/>
</dbReference>
<evidence type="ECO:0000313" key="2">
    <source>
        <dbReference type="EMBL" id="OTF70254.1"/>
    </source>
</evidence>
<reference evidence="2 3" key="1">
    <citation type="submission" date="2017-03" db="EMBL/GenBank/DDBJ databases">
        <title>Genome Survey of Euroglyphus maynei.</title>
        <authorList>
            <person name="Arlian L.G."/>
            <person name="Morgan M.S."/>
            <person name="Rider S.D."/>
        </authorList>
    </citation>
    <scope>NUCLEOTIDE SEQUENCE [LARGE SCALE GENOMIC DNA]</scope>
    <source>
        <strain evidence="2">Arlian Lab</strain>
        <tissue evidence="2">Whole body</tissue>
    </source>
</reference>
<feature type="compositionally biased region" description="Basic and acidic residues" evidence="1">
    <location>
        <begin position="1"/>
        <end position="10"/>
    </location>
</feature>
<feature type="region of interest" description="Disordered" evidence="1">
    <location>
        <begin position="1"/>
        <end position="43"/>
    </location>
</feature>
<keyword evidence="3" id="KW-1185">Reference proteome</keyword>
<sequence>MNSSSNEHHHPYSSSPEEGAMILSSSTSTSSISSLGSLTDNNFNHKKLTFKTAGKSVSFIETDEDQQQHRSNHMQKSSTFYLTPNPHREDSGIFASDETSSTSEFSQSPSPELLTSSTIEKVSLRINNQ</sequence>
<dbReference type="AlphaFoldDB" id="A0A1Y3AR09"/>
<evidence type="ECO:0000256" key="1">
    <source>
        <dbReference type="SAM" id="MobiDB-lite"/>
    </source>
</evidence>
<feature type="compositionally biased region" description="Low complexity" evidence="1">
    <location>
        <begin position="22"/>
        <end position="39"/>
    </location>
</feature>
<feature type="compositionally biased region" description="Low complexity" evidence="1">
    <location>
        <begin position="96"/>
        <end position="112"/>
    </location>
</feature>
<comment type="caution">
    <text evidence="2">The sequence shown here is derived from an EMBL/GenBank/DDBJ whole genome shotgun (WGS) entry which is preliminary data.</text>
</comment>
<feature type="region of interest" description="Disordered" evidence="1">
    <location>
        <begin position="63"/>
        <end position="116"/>
    </location>
</feature>
<name>A0A1Y3AR09_EURMA</name>
<gene>
    <name evidence="2" type="ORF">BLA29_013912</name>
</gene>
<protein>
    <submittedName>
        <fullName evidence="2">Uncharacterized protein</fullName>
    </submittedName>
</protein>
<organism evidence="2 3">
    <name type="scientific">Euroglyphus maynei</name>
    <name type="common">Mayne's house dust mite</name>
    <dbReference type="NCBI Taxonomy" id="6958"/>
    <lineage>
        <taxon>Eukaryota</taxon>
        <taxon>Metazoa</taxon>
        <taxon>Ecdysozoa</taxon>
        <taxon>Arthropoda</taxon>
        <taxon>Chelicerata</taxon>
        <taxon>Arachnida</taxon>
        <taxon>Acari</taxon>
        <taxon>Acariformes</taxon>
        <taxon>Sarcoptiformes</taxon>
        <taxon>Astigmata</taxon>
        <taxon>Psoroptidia</taxon>
        <taxon>Analgoidea</taxon>
        <taxon>Pyroglyphidae</taxon>
        <taxon>Pyroglyphinae</taxon>
        <taxon>Euroglyphus</taxon>
    </lineage>
</organism>